<name>A0ABT2SV27_9FIRM</name>
<evidence type="ECO:0000313" key="3">
    <source>
        <dbReference type="Proteomes" id="UP001208364"/>
    </source>
</evidence>
<keyword evidence="1" id="KW-0812">Transmembrane</keyword>
<dbReference type="RefSeq" id="WP_147580330.1">
    <property type="nucleotide sequence ID" value="NZ_JAOQJR010000007.1"/>
</dbReference>
<feature type="transmembrane region" description="Helical" evidence="1">
    <location>
        <begin position="256"/>
        <end position="277"/>
    </location>
</feature>
<proteinExistence type="predicted"/>
<keyword evidence="3" id="KW-1185">Reference proteome</keyword>
<feature type="transmembrane region" description="Helical" evidence="1">
    <location>
        <begin position="314"/>
        <end position="332"/>
    </location>
</feature>
<accession>A0ABT2SV27</accession>
<feature type="transmembrane region" description="Helical" evidence="1">
    <location>
        <begin position="179"/>
        <end position="197"/>
    </location>
</feature>
<protein>
    <submittedName>
        <fullName evidence="2">YibE/F family protein</fullName>
    </submittedName>
</protein>
<reference evidence="2 3" key="1">
    <citation type="journal article" date="2021" name="ISME Commun">
        <title>Automated analysis of genomic sequences facilitates high-throughput and comprehensive description of bacteria.</title>
        <authorList>
            <person name="Hitch T.C.A."/>
        </authorList>
    </citation>
    <scope>NUCLEOTIDE SEQUENCE [LARGE SCALE GENOMIC DNA]</scope>
    <source>
        <strain evidence="2 3">H4_15</strain>
    </source>
</reference>
<dbReference type="PANTHER" id="PTHR41771">
    <property type="entry name" value="MEMBRANE PROTEIN-RELATED"/>
    <property type="match status" value="1"/>
</dbReference>
<comment type="caution">
    <text evidence="2">The sequence shown here is derived from an EMBL/GenBank/DDBJ whole genome shotgun (WGS) entry which is preliminary data.</text>
</comment>
<evidence type="ECO:0000313" key="2">
    <source>
        <dbReference type="EMBL" id="MCU6738679.1"/>
    </source>
</evidence>
<feature type="transmembrane region" description="Helical" evidence="1">
    <location>
        <begin position="10"/>
        <end position="27"/>
    </location>
</feature>
<dbReference type="InterPro" id="IPR012507">
    <property type="entry name" value="YibE_F"/>
</dbReference>
<feature type="transmembrane region" description="Helical" evidence="1">
    <location>
        <begin position="153"/>
        <end position="173"/>
    </location>
</feature>
<feature type="transmembrane region" description="Helical" evidence="1">
    <location>
        <begin position="129"/>
        <end position="146"/>
    </location>
</feature>
<dbReference type="PANTHER" id="PTHR41771:SF1">
    <property type="entry name" value="MEMBRANE PROTEIN"/>
    <property type="match status" value="1"/>
</dbReference>
<keyword evidence="1" id="KW-0472">Membrane</keyword>
<dbReference type="Proteomes" id="UP001208364">
    <property type="component" value="Unassembled WGS sequence"/>
</dbReference>
<feature type="transmembrane region" description="Helical" evidence="1">
    <location>
        <begin position="204"/>
        <end position="225"/>
    </location>
</feature>
<keyword evidence="1" id="KW-1133">Transmembrane helix</keyword>
<dbReference type="Pfam" id="PF07907">
    <property type="entry name" value="YibE_F"/>
    <property type="match status" value="1"/>
</dbReference>
<dbReference type="EMBL" id="JAOQJR010000007">
    <property type="protein sequence ID" value="MCU6738679.1"/>
    <property type="molecule type" value="Genomic_DNA"/>
</dbReference>
<feature type="transmembrane region" description="Helical" evidence="1">
    <location>
        <begin position="352"/>
        <end position="374"/>
    </location>
</feature>
<sequence>MLKKIHKCDLILLIITFIFTLGVYFFHSQVYSPVAIQNSSSLSYSKAKVLRVIDDQSKKDETTNRYYGVQSLYVEILDGSYKNKKVYIDNYLSTTHNVRLKNGETFIACIDNPESDNTLITAYNYYRTPYIYGFVGLLLIIILMIGKSKGMRTIISLAFTLYAIVGLLLPMIFSGFSPIISTIFIVILTTGYSLFMLNGASIKTWVAVIATSLGVIISGLSFLVLSQLIHISGFNTDQAEALIIISQQTGLKINEVLFSGILISGLGAVMDVGMSIASSLYEVKALNPQITKSQLFKSGINIGKDMIGTMCNTLILAFTGSSMTILLAFFAYQIQYPQLMNSDFIAIEIAQGITGTLGIILTVPIGALLCSLLYHKHLKAS</sequence>
<gene>
    <name evidence="2" type="ORF">OCV55_08280</name>
</gene>
<organism evidence="2 3">
    <name type="scientific">[Clostridium] ammoniilyticum</name>
    <dbReference type="NCBI Taxonomy" id="2981784"/>
    <lineage>
        <taxon>Bacteria</taxon>
        <taxon>Bacillati</taxon>
        <taxon>Bacillota</taxon>
        <taxon>Erysipelotrichia</taxon>
        <taxon>Erysipelotrichales</taxon>
        <taxon>Coprobacillaceae</taxon>
        <taxon>Faecalibacillus</taxon>
    </lineage>
</organism>
<evidence type="ECO:0000256" key="1">
    <source>
        <dbReference type="SAM" id="Phobius"/>
    </source>
</evidence>